<proteinExistence type="predicted"/>
<evidence type="ECO:0000313" key="3">
    <source>
        <dbReference type="Proteomes" id="UP001187192"/>
    </source>
</evidence>
<evidence type="ECO:0000313" key="2">
    <source>
        <dbReference type="EMBL" id="GMN40272.1"/>
    </source>
</evidence>
<sequence length="111" mass="12241">MSSPTSTDVVFDVAPRLVPATIGDGSMKSRGGGDRLRRRNPQLEASFRRPSKMGLEDARPRGSVDRIEGARQLAHDGGGSSLMSETVGFRARMRLRTRLPHAINDDWVFSF</sequence>
<name>A0AA88D3N0_FICCA</name>
<reference evidence="2" key="1">
    <citation type="submission" date="2023-07" db="EMBL/GenBank/DDBJ databases">
        <title>draft genome sequence of fig (Ficus carica).</title>
        <authorList>
            <person name="Takahashi T."/>
            <person name="Nishimura K."/>
        </authorList>
    </citation>
    <scope>NUCLEOTIDE SEQUENCE</scope>
</reference>
<feature type="region of interest" description="Disordered" evidence="1">
    <location>
        <begin position="21"/>
        <end position="63"/>
    </location>
</feature>
<keyword evidence="3" id="KW-1185">Reference proteome</keyword>
<dbReference type="Proteomes" id="UP001187192">
    <property type="component" value="Unassembled WGS sequence"/>
</dbReference>
<evidence type="ECO:0000256" key="1">
    <source>
        <dbReference type="SAM" id="MobiDB-lite"/>
    </source>
</evidence>
<dbReference type="AlphaFoldDB" id="A0AA88D3N0"/>
<comment type="caution">
    <text evidence="2">The sequence shown here is derived from an EMBL/GenBank/DDBJ whole genome shotgun (WGS) entry which is preliminary data.</text>
</comment>
<protein>
    <submittedName>
        <fullName evidence="2">Uncharacterized protein</fullName>
    </submittedName>
</protein>
<gene>
    <name evidence="2" type="ORF">TIFTF001_009502</name>
</gene>
<dbReference type="EMBL" id="BTGU01000010">
    <property type="protein sequence ID" value="GMN40272.1"/>
    <property type="molecule type" value="Genomic_DNA"/>
</dbReference>
<feature type="compositionally biased region" description="Basic and acidic residues" evidence="1">
    <location>
        <begin position="54"/>
        <end position="63"/>
    </location>
</feature>
<organism evidence="2 3">
    <name type="scientific">Ficus carica</name>
    <name type="common">Common fig</name>
    <dbReference type="NCBI Taxonomy" id="3494"/>
    <lineage>
        <taxon>Eukaryota</taxon>
        <taxon>Viridiplantae</taxon>
        <taxon>Streptophyta</taxon>
        <taxon>Embryophyta</taxon>
        <taxon>Tracheophyta</taxon>
        <taxon>Spermatophyta</taxon>
        <taxon>Magnoliopsida</taxon>
        <taxon>eudicotyledons</taxon>
        <taxon>Gunneridae</taxon>
        <taxon>Pentapetalae</taxon>
        <taxon>rosids</taxon>
        <taxon>fabids</taxon>
        <taxon>Rosales</taxon>
        <taxon>Moraceae</taxon>
        <taxon>Ficeae</taxon>
        <taxon>Ficus</taxon>
    </lineage>
</organism>
<accession>A0AA88D3N0</accession>